<proteinExistence type="inferred from homology"/>
<comment type="caution">
    <text evidence="3">The sequence shown here is derived from an EMBL/GenBank/DDBJ whole genome shotgun (WGS) entry which is preliminary data.</text>
</comment>
<accession>A0ABD1FML0</accession>
<dbReference type="EMBL" id="JBEAFC010000014">
    <property type="protein sequence ID" value="KAL1533086.1"/>
    <property type="molecule type" value="Genomic_DNA"/>
</dbReference>
<reference evidence="3 4" key="1">
    <citation type="submission" date="2024-06" db="EMBL/GenBank/DDBJ databases">
        <title>A chromosome level genome sequence of Diviner's sage (Salvia divinorum).</title>
        <authorList>
            <person name="Ford S.A."/>
            <person name="Ro D.-K."/>
            <person name="Ness R.W."/>
            <person name="Phillips M.A."/>
        </authorList>
    </citation>
    <scope>NUCLEOTIDE SEQUENCE [LARGE SCALE GENOMIC DNA]</scope>
    <source>
        <strain evidence="3">SAF-2024a</strain>
        <tissue evidence="3">Leaf</tissue>
    </source>
</reference>
<sequence length="140" mass="15390">MLIHSFNFTESSILMLTDEETDPCKIPTKHNILMAMSWLVNGCKSGDSLGIIVDNEINARIVRPLPAGVKLHAVIDACHSSTMLDLPYLCKMERSGRYSWEDHRPPSGAWKGTSGGEAISFRGCDDDQTSNDTDGTPRGH</sequence>
<dbReference type="PANTHER" id="PTHR48104">
    <property type="entry name" value="METACASPASE-4"/>
    <property type="match status" value="1"/>
</dbReference>
<evidence type="ECO:0000313" key="3">
    <source>
        <dbReference type="EMBL" id="KAL1533086.1"/>
    </source>
</evidence>
<dbReference type="AlphaFoldDB" id="A0ABD1FML0"/>
<evidence type="ECO:0000256" key="2">
    <source>
        <dbReference type="SAM" id="MobiDB-lite"/>
    </source>
</evidence>
<name>A0ABD1FML0_SALDI</name>
<dbReference type="Proteomes" id="UP001567538">
    <property type="component" value="Unassembled WGS sequence"/>
</dbReference>
<keyword evidence="4" id="KW-1185">Reference proteome</keyword>
<feature type="region of interest" description="Disordered" evidence="2">
    <location>
        <begin position="99"/>
        <end position="140"/>
    </location>
</feature>
<comment type="similarity">
    <text evidence="1">Belongs to the peptidase C14B family.</text>
</comment>
<organism evidence="3 4">
    <name type="scientific">Salvia divinorum</name>
    <name type="common">Maria pastora</name>
    <name type="synonym">Diviner's sage</name>
    <dbReference type="NCBI Taxonomy" id="28513"/>
    <lineage>
        <taxon>Eukaryota</taxon>
        <taxon>Viridiplantae</taxon>
        <taxon>Streptophyta</taxon>
        <taxon>Embryophyta</taxon>
        <taxon>Tracheophyta</taxon>
        <taxon>Spermatophyta</taxon>
        <taxon>Magnoliopsida</taxon>
        <taxon>eudicotyledons</taxon>
        <taxon>Gunneridae</taxon>
        <taxon>Pentapetalae</taxon>
        <taxon>asterids</taxon>
        <taxon>lamiids</taxon>
        <taxon>Lamiales</taxon>
        <taxon>Lamiaceae</taxon>
        <taxon>Nepetoideae</taxon>
        <taxon>Mentheae</taxon>
        <taxon>Salviinae</taxon>
        <taxon>Salvia</taxon>
        <taxon>Salvia subgen. Calosphace</taxon>
    </lineage>
</organism>
<evidence type="ECO:0000313" key="4">
    <source>
        <dbReference type="Proteomes" id="UP001567538"/>
    </source>
</evidence>
<protein>
    <submittedName>
        <fullName evidence="3">Metacaspase-1-like</fullName>
    </submittedName>
</protein>
<dbReference type="PANTHER" id="PTHR48104:SF6">
    <property type="entry name" value="METACASPASE-1-LIKE"/>
    <property type="match status" value="1"/>
</dbReference>
<dbReference type="InterPro" id="IPR050452">
    <property type="entry name" value="Metacaspase"/>
</dbReference>
<dbReference type="Gene3D" id="3.40.50.12660">
    <property type="match status" value="2"/>
</dbReference>
<gene>
    <name evidence="3" type="ORF">AAHA92_33021</name>
</gene>
<evidence type="ECO:0000256" key="1">
    <source>
        <dbReference type="ARBA" id="ARBA00009005"/>
    </source>
</evidence>